<dbReference type="GO" id="GO:0007165">
    <property type="term" value="P:signal transduction"/>
    <property type="evidence" value="ECO:0007669"/>
    <property type="project" value="UniProtKB-KW"/>
</dbReference>
<evidence type="ECO:0000313" key="12">
    <source>
        <dbReference type="EMBL" id="AJA34215.1"/>
    </source>
</evidence>
<dbReference type="Gene3D" id="6.10.340.10">
    <property type="match status" value="1"/>
</dbReference>
<evidence type="ECO:0000256" key="1">
    <source>
        <dbReference type="ARBA" id="ARBA00004651"/>
    </source>
</evidence>
<organism evidence="12">
    <name type="scientific">Liquorilactobacillus oeni</name>
    <dbReference type="NCBI Taxonomy" id="303241"/>
    <lineage>
        <taxon>Bacteria</taxon>
        <taxon>Bacillati</taxon>
        <taxon>Bacillota</taxon>
        <taxon>Bacilli</taxon>
        <taxon>Lactobacillales</taxon>
        <taxon>Lactobacillaceae</taxon>
        <taxon>Liquorilactobacillus</taxon>
    </lineage>
</organism>
<evidence type="ECO:0000256" key="7">
    <source>
        <dbReference type="ARBA" id="ARBA00023224"/>
    </source>
</evidence>
<dbReference type="Gene3D" id="3.30.450.20">
    <property type="entry name" value="PAS domain"/>
    <property type="match status" value="1"/>
</dbReference>
<dbReference type="GO" id="GO:0006935">
    <property type="term" value="P:chemotaxis"/>
    <property type="evidence" value="ECO:0007669"/>
    <property type="project" value="UniProtKB-KW"/>
</dbReference>
<dbReference type="InterPro" id="IPR033479">
    <property type="entry name" value="dCache_1"/>
</dbReference>
<keyword evidence="4 10" id="KW-0812">Transmembrane</keyword>
<dbReference type="Pfam" id="PF00015">
    <property type="entry name" value="MCPsignal"/>
    <property type="match status" value="1"/>
</dbReference>
<gene>
    <name evidence="12" type="primary">mcp2</name>
</gene>
<dbReference type="SUPFAM" id="SSF58104">
    <property type="entry name" value="Methyl-accepting chemotaxis protein (MCP) signaling domain"/>
    <property type="match status" value="1"/>
</dbReference>
<dbReference type="EMBL" id="KM886868">
    <property type="protein sequence ID" value="AJA34215.1"/>
    <property type="molecule type" value="Genomic_DNA"/>
</dbReference>
<dbReference type="CDD" id="cd12913">
    <property type="entry name" value="PDC1_MCP_like"/>
    <property type="match status" value="1"/>
</dbReference>
<dbReference type="AlphaFoldDB" id="A0A0A7RG77"/>
<reference evidence="12" key="1">
    <citation type="journal article" date="2014" name="Appl. Environ. Microbiol.">
        <title>Detection and genomic characterization of motility in Lactobacillus curvatus: confirmation of motility in a species outside the Lactobacillus salivarius clade.</title>
        <authorList>
            <person name="Cousin F.J."/>
            <person name="Lynch S.M."/>
            <person name="Harris H.M."/>
            <person name="McCann A."/>
            <person name="Lynch D.B."/>
            <person name="Neville B.A."/>
            <person name="Irisawa T."/>
            <person name="Okada S."/>
            <person name="Endo A."/>
            <person name="O'Toole P.W."/>
        </authorList>
    </citation>
    <scope>NUCLEOTIDE SEQUENCE</scope>
    <source>
        <strain evidence="12">DSM 19972</strain>
    </source>
</reference>
<comment type="subcellular location">
    <subcellularLocation>
        <location evidence="1">Cell membrane</location>
        <topology evidence="1">Multi-pass membrane protein</topology>
    </subcellularLocation>
</comment>
<feature type="coiled-coil region" evidence="9">
    <location>
        <begin position="625"/>
        <end position="676"/>
    </location>
</feature>
<evidence type="ECO:0000256" key="9">
    <source>
        <dbReference type="SAM" id="Coils"/>
    </source>
</evidence>
<evidence type="ECO:0000256" key="4">
    <source>
        <dbReference type="ARBA" id="ARBA00022692"/>
    </source>
</evidence>
<dbReference type="PROSITE" id="PS50111">
    <property type="entry name" value="CHEMOTAXIS_TRANSDUC_2"/>
    <property type="match status" value="1"/>
</dbReference>
<keyword evidence="2" id="KW-1003">Cell membrane</keyword>
<evidence type="ECO:0000256" key="10">
    <source>
        <dbReference type="SAM" id="Phobius"/>
    </source>
</evidence>
<dbReference type="Pfam" id="PF02743">
    <property type="entry name" value="dCache_1"/>
    <property type="match status" value="1"/>
</dbReference>
<evidence type="ECO:0000256" key="8">
    <source>
        <dbReference type="PROSITE-ProRule" id="PRU00284"/>
    </source>
</evidence>
<evidence type="ECO:0000256" key="3">
    <source>
        <dbReference type="ARBA" id="ARBA00022500"/>
    </source>
</evidence>
<evidence type="ECO:0000256" key="6">
    <source>
        <dbReference type="ARBA" id="ARBA00023136"/>
    </source>
</evidence>
<name>A0A0A7RG77_9LACO</name>
<evidence type="ECO:0000256" key="2">
    <source>
        <dbReference type="ARBA" id="ARBA00022475"/>
    </source>
</evidence>
<proteinExistence type="predicted"/>
<feature type="transmembrane region" description="Helical" evidence="10">
    <location>
        <begin position="287"/>
        <end position="308"/>
    </location>
</feature>
<dbReference type="GO" id="GO:0005886">
    <property type="term" value="C:plasma membrane"/>
    <property type="evidence" value="ECO:0007669"/>
    <property type="project" value="UniProtKB-SubCell"/>
</dbReference>
<dbReference type="PANTHER" id="PTHR32089:SF114">
    <property type="entry name" value="METHYL-ACCEPTING CHEMOTAXIS PROTEIN MCPB"/>
    <property type="match status" value="1"/>
</dbReference>
<dbReference type="Gene3D" id="1.10.287.950">
    <property type="entry name" value="Methyl-accepting chemotaxis protein"/>
    <property type="match status" value="1"/>
</dbReference>
<dbReference type="InterPro" id="IPR004089">
    <property type="entry name" value="MCPsignal_dom"/>
</dbReference>
<keyword evidence="7 8" id="KW-0807">Transducer</keyword>
<keyword evidence="6 10" id="KW-0472">Membrane</keyword>
<sequence>MKSKRSIVNMVAITLVIVIVVPILIIVSSSYINTKRLLILRNDINKQSAVNVLLASKQSVYSAAEKQLKDLAGLPVFENSFKEKSIRNTLEAAKQGNSNIKQIAFATSKGKIVTFQKLPNGFDPRTRDWYKGAVAGSGTIYWTQPYKDVTSGEYVTTAAVSVHNNRGQSGVLCIDISYTDIQNTAMALKVGRTGSASLVSSSGNIIATNGVSNTNGLEVGQDIVKTKLFKKIKNAKSISGTVALDGSNGVDKIYYNKVNNGSTAWAFSSVKKNDLKEELDSLLKTTILVVLITLLLGALLIVLIAKLIRILMNHLNHSFKLSSEGQLTTIKVPKSSKKFDIKNIAVKMLTPDMKGNEINQIVAQYNRMIASISELIGKVKQESYTVADKSDSLLELGKQTNKATEEVAQTITGIAEVTGSQAQETEKSVDQLQDLLKIINRLSTNAAEMTSRSKEATELNQENIDIAGQVRSNWDNELAKMGELNKGMGALNENVQGIYKILSVINGISHKTNLLALNASIEAASAGEAGKGFAVVATEIRKLSEQTKTSTKEIEKLIKEITNESTQMVQQTDDSVAGGKEQSKLLQRVGVSSQQVFEKNTQLIQDIHQVEKASKKVETIQASILANLENVSASTEENAAGTEEVSANSEEVLATMDEFTNNIADLRNAANNLKQHTNNFTVEKNN</sequence>
<dbReference type="PANTHER" id="PTHR32089">
    <property type="entry name" value="METHYL-ACCEPTING CHEMOTAXIS PROTEIN MCPB"/>
    <property type="match status" value="1"/>
</dbReference>
<accession>A0A0A7RG77</accession>
<dbReference type="SMART" id="SM00283">
    <property type="entry name" value="MA"/>
    <property type="match status" value="1"/>
</dbReference>
<dbReference type="CDD" id="cd18774">
    <property type="entry name" value="PDC2_HK_sensor"/>
    <property type="match status" value="1"/>
</dbReference>
<dbReference type="SUPFAM" id="SSF103190">
    <property type="entry name" value="Sensory domain-like"/>
    <property type="match status" value="1"/>
</dbReference>
<evidence type="ECO:0000259" key="11">
    <source>
        <dbReference type="PROSITE" id="PS50111"/>
    </source>
</evidence>
<evidence type="ECO:0000256" key="5">
    <source>
        <dbReference type="ARBA" id="ARBA00022989"/>
    </source>
</evidence>
<feature type="coiled-coil region" evidence="9">
    <location>
        <begin position="422"/>
        <end position="452"/>
    </location>
</feature>
<keyword evidence="9" id="KW-0175">Coiled coil</keyword>
<keyword evidence="3" id="KW-0145">Chemotaxis</keyword>
<keyword evidence="5 10" id="KW-1133">Transmembrane helix</keyword>
<feature type="transmembrane region" description="Helical" evidence="10">
    <location>
        <begin position="7"/>
        <end position="32"/>
    </location>
</feature>
<protein>
    <submittedName>
        <fullName evidence="12">Methyl-accepting chemotaxis protein</fullName>
    </submittedName>
</protein>
<feature type="domain" description="Methyl-accepting transducer" evidence="11">
    <location>
        <begin position="396"/>
        <end position="653"/>
    </location>
</feature>
<dbReference type="InterPro" id="IPR029151">
    <property type="entry name" value="Sensor-like_sf"/>
</dbReference>